<dbReference type="Proteomes" id="UP000295807">
    <property type="component" value="Unassembled WGS sequence"/>
</dbReference>
<dbReference type="AlphaFoldDB" id="A0A4R3KP25"/>
<dbReference type="OrthoDB" id="9790377at2"/>
<comment type="caution">
    <text evidence="2">The sequence shown here is derived from an EMBL/GenBank/DDBJ whole genome shotgun (WGS) entry which is preliminary data.</text>
</comment>
<proteinExistence type="predicted"/>
<dbReference type="RefSeq" id="WP_132129737.1">
    <property type="nucleotide sequence ID" value="NZ_CP042432.1"/>
</dbReference>
<evidence type="ECO:0000259" key="1">
    <source>
        <dbReference type="Pfam" id="PF13588"/>
    </source>
</evidence>
<keyword evidence="3" id="KW-1185">Reference proteome</keyword>
<dbReference type="Pfam" id="PF13588">
    <property type="entry name" value="HSDR_N_2"/>
    <property type="match status" value="1"/>
</dbReference>
<protein>
    <submittedName>
        <fullName evidence="2">Type I restriction and modification enzyme subunit R-like protein</fullName>
    </submittedName>
</protein>
<dbReference type="EMBL" id="SMAD01000008">
    <property type="protein sequence ID" value="TCS86336.1"/>
    <property type="molecule type" value="Genomic_DNA"/>
</dbReference>
<accession>A0A4R3KP25</accession>
<evidence type="ECO:0000313" key="2">
    <source>
        <dbReference type="EMBL" id="TCS86336.1"/>
    </source>
</evidence>
<reference evidence="2 3" key="1">
    <citation type="submission" date="2019-03" db="EMBL/GenBank/DDBJ databases">
        <title>Genomic Encyclopedia of Type Strains, Phase IV (KMG-IV): sequencing the most valuable type-strain genomes for metagenomic binning, comparative biology and taxonomic classification.</title>
        <authorList>
            <person name="Goeker M."/>
        </authorList>
    </citation>
    <scope>NUCLEOTIDE SEQUENCE [LARGE SCALE GENOMIC DNA]</scope>
    <source>
        <strain evidence="2 3">DSM 21100</strain>
    </source>
</reference>
<feature type="domain" description="Type I restriction enzyme R protein N-terminal" evidence="1">
    <location>
        <begin position="43"/>
        <end position="152"/>
    </location>
</feature>
<organism evidence="2 3">
    <name type="scientific">Anseongella ginsenosidimutans</name>
    <dbReference type="NCBI Taxonomy" id="496056"/>
    <lineage>
        <taxon>Bacteria</taxon>
        <taxon>Pseudomonadati</taxon>
        <taxon>Bacteroidota</taxon>
        <taxon>Sphingobacteriia</taxon>
        <taxon>Sphingobacteriales</taxon>
        <taxon>Sphingobacteriaceae</taxon>
        <taxon>Anseongella</taxon>
    </lineage>
</organism>
<evidence type="ECO:0000313" key="3">
    <source>
        <dbReference type="Proteomes" id="UP000295807"/>
    </source>
</evidence>
<name>A0A4R3KP25_9SPHI</name>
<sequence>MSQRPENILVPLNFPPYPFRLQEREEKLYIFDELRKKHLLCTPEEWVRQHLIRYMIKQKQYPRGLVQIEGGLSVNERKRRCDVLFFGSRGQEYLLAECKSPAVKISDKVFAQAALYNTKHKAKYLLVTNGLHHFCCEMDYEGHSYRFMEQIPAFTP</sequence>
<gene>
    <name evidence="2" type="ORF">EDD80_108129</name>
</gene>
<dbReference type="InterPro" id="IPR029464">
    <property type="entry name" value="HSDR_N"/>
</dbReference>